<dbReference type="InterPro" id="IPR038765">
    <property type="entry name" value="Papain-like_cys_pep_sf"/>
</dbReference>
<feature type="transmembrane region" description="Helical" evidence="1">
    <location>
        <begin position="415"/>
        <end position="436"/>
    </location>
</feature>
<dbReference type="SUPFAM" id="SSF54001">
    <property type="entry name" value="Cysteine proteinases"/>
    <property type="match status" value="1"/>
</dbReference>
<feature type="transmembrane region" description="Helical" evidence="1">
    <location>
        <begin position="359"/>
        <end position="379"/>
    </location>
</feature>
<keyword evidence="1" id="KW-0812">Transmembrane</keyword>
<dbReference type="SMART" id="SM00460">
    <property type="entry name" value="TGc"/>
    <property type="match status" value="1"/>
</dbReference>
<feature type="domain" description="Transglutaminase-like" evidence="2">
    <location>
        <begin position="191"/>
        <end position="252"/>
    </location>
</feature>
<reference evidence="3" key="1">
    <citation type="submission" date="2023-06" db="EMBL/GenBank/DDBJ databases">
        <title>Genomic of Agaribacillus aureum.</title>
        <authorList>
            <person name="Wang G."/>
        </authorList>
    </citation>
    <scope>NUCLEOTIDE SEQUENCE</scope>
    <source>
        <strain evidence="3">BMA12</strain>
    </source>
</reference>
<gene>
    <name evidence="3" type="ORF">QQ020_14035</name>
</gene>
<feature type="transmembrane region" description="Helical" evidence="1">
    <location>
        <begin position="471"/>
        <end position="491"/>
    </location>
</feature>
<feature type="transmembrane region" description="Helical" evidence="1">
    <location>
        <begin position="448"/>
        <end position="465"/>
    </location>
</feature>
<dbReference type="EMBL" id="JAUJEB010000002">
    <property type="protein sequence ID" value="MDN5213183.1"/>
    <property type="molecule type" value="Genomic_DNA"/>
</dbReference>
<keyword evidence="1" id="KW-0472">Membrane</keyword>
<evidence type="ECO:0000313" key="4">
    <source>
        <dbReference type="Proteomes" id="UP001172083"/>
    </source>
</evidence>
<feature type="transmembrane region" description="Helical" evidence="1">
    <location>
        <begin position="320"/>
        <end position="339"/>
    </location>
</feature>
<dbReference type="Gene3D" id="3.10.620.30">
    <property type="match status" value="1"/>
</dbReference>
<evidence type="ECO:0000313" key="3">
    <source>
        <dbReference type="EMBL" id="MDN5213183.1"/>
    </source>
</evidence>
<evidence type="ECO:0000256" key="1">
    <source>
        <dbReference type="SAM" id="Phobius"/>
    </source>
</evidence>
<comment type="caution">
    <text evidence="3">The sequence shown here is derived from an EMBL/GenBank/DDBJ whole genome shotgun (WGS) entry which is preliminary data.</text>
</comment>
<keyword evidence="4" id="KW-1185">Reference proteome</keyword>
<evidence type="ECO:0000259" key="2">
    <source>
        <dbReference type="SMART" id="SM00460"/>
    </source>
</evidence>
<dbReference type="Pfam" id="PF14402">
    <property type="entry name" value="7TM_transglut"/>
    <property type="match status" value="1"/>
</dbReference>
<keyword evidence="1" id="KW-1133">Transmembrane helix</keyword>
<dbReference type="PANTHER" id="PTHR33490:SF6">
    <property type="entry name" value="SLL1049 PROTEIN"/>
    <property type="match status" value="1"/>
</dbReference>
<dbReference type="RefSeq" id="WP_346758523.1">
    <property type="nucleotide sequence ID" value="NZ_JAUJEB010000002.1"/>
</dbReference>
<dbReference type="PANTHER" id="PTHR33490">
    <property type="entry name" value="BLR5614 PROTEIN-RELATED"/>
    <property type="match status" value="1"/>
</dbReference>
<sequence>MKENKSLRAIAIALIMLPILIILVRIHKNGGFTALGGDYKYIINYEFNFQSDALYKITTFLPVNNRRQEIHLHNSGHMSAGSVFLDGPNKLIQWRGSSDDANISCQFEFRGKPVAYLIRGSLTYEPRFSGDLEEYLSATQFIQSDDPRIRELATELSGQKTRLVEIIQAFYDFVYQIPSSSSSEFTDALMALDRREASCNGKSRLFVSLCRSMGIPARVVGGLILEETAKKTSHSWIEILIEDTWVPFDALNGYFASLPAHYLELYRGDHFLITRNKDLMFDYLYVIKKDRVYDYPVFAVLNIWQLMDDAGIAHDMFKMLLLLPFGAFLVAVFKNVIGFKTYGVFLPVLISLSLLETGLVPGLLLFTIIIAVVVLVNFPLTQWHIQYNAKISLMLIAVVITALLAIQILHTTGWLVASAPLFFPIIILTIISERMARKIEEEGTRNATELYVTTLLVTVLIYFVLSSEFIQHFVLTFPEIILTIAGINLLLGKWIGLRVMEYYRFLNVTSS</sequence>
<feature type="transmembrane region" description="Helical" evidence="1">
    <location>
        <begin position="6"/>
        <end position="24"/>
    </location>
</feature>
<dbReference type="InterPro" id="IPR002931">
    <property type="entry name" value="Transglutaminase-like"/>
</dbReference>
<dbReference type="Proteomes" id="UP001172083">
    <property type="component" value="Unassembled WGS sequence"/>
</dbReference>
<proteinExistence type="predicted"/>
<protein>
    <submittedName>
        <fullName evidence="3">7TM domain-containing protein</fullName>
    </submittedName>
</protein>
<dbReference type="InterPro" id="IPR025840">
    <property type="entry name" value="7TM_transglut"/>
</dbReference>
<accession>A0ABT8LA88</accession>
<dbReference type="Pfam" id="PF01841">
    <property type="entry name" value="Transglut_core"/>
    <property type="match status" value="1"/>
</dbReference>
<feature type="transmembrane region" description="Helical" evidence="1">
    <location>
        <begin position="391"/>
        <end position="409"/>
    </location>
</feature>
<name>A0ABT8LA88_9BACT</name>
<organism evidence="3 4">
    <name type="scientific">Agaribacillus aureus</name>
    <dbReference type="NCBI Taxonomy" id="3051825"/>
    <lineage>
        <taxon>Bacteria</taxon>
        <taxon>Pseudomonadati</taxon>
        <taxon>Bacteroidota</taxon>
        <taxon>Cytophagia</taxon>
        <taxon>Cytophagales</taxon>
        <taxon>Splendidivirgaceae</taxon>
        <taxon>Agaribacillus</taxon>
    </lineage>
</organism>